<dbReference type="Ensembl" id="ENSEBUT00000001591.1">
    <property type="protein sequence ID" value="ENSEBUP00000001269.1"/>
    <property type="gene ID" value="ENSEBUG00000001153.1"/>
</dbReference>
<feature type="coiled-coil region" evidence="10">
    <location>
        <begin position="46"/>
        <end position="92"/>
    </location>
</feature>
<evidence type="ECO:0000256" key="7">
    <source>
        <dbReference type="ARBA" id="ARBA00023136"/>
    </source>
</evidence>
<reference evidence="12" key="1">
    <citation type="submission" date="2025-08" db="UniProtKB">
        <authorList>
            <consortium name="Ensembl"/>
        </authorList>
    </citation>
    <scope>IDENTIFICATION</scope>
</reference>
<comment type="subcellular location">
    <subcellularLocation>
        <location evidence="1">Endoplasmic reticulum membrane</location>
        <topology evidence="1">Multi-pass membrane protein</topology>
    </subcellularLocation>
</comment>
<evidence type="ECO:0000256" key="5">
    <source>
        <dbReference type="ARBA" id="ARBA00022824"/>
    </source>
</evidence>
<keyword evidence="4 11" id="KW-0812">Transmembrane</keyword>
<dbReference type="GO" id="GO:0043495">
    <property type="term" value="F:protein-membrane adaptor activity"/>
    <property type="evidence" value="ECO:0007669"/>
    <property type="project" value="TreeGrafter"/>
</dbReference>
<accession>A0A8C4N4E5</accession>
<dbReference type="InterPro" id="IPR029012">
    <property type="entry name" value="Helix_hairpin_bin_sf"/>
</dbReference>
<evidence type="ECO:0000256" key="9">
    <source>
        <dbReference type="ARBA" id="ARBA00033006"/>
    </source>
</evidence>
<evidence type="ECO:0000256" key="6">
    <source>
        <dbReference type="ARBA" id="ARBA00022989"/>
    </source>
</evidence>
<evidence type="ECO:0000256" key="8">
    <source>
        <dbReference type="ARBA" id="ARBA00032437"/>
    </source>
</evidence>
<protein>
    <recommendedName>
        <fullName evidence="3">Guided entry of tail-anchored proteins factor 1</fullName>
    </recommendedName>
    <alternativeName>
        <fullName evidence="8">Tail-anchored protein insertion receptor WRB</fullName>
    </alternativeName>
    <alternativeName>
        <fullName evidence="9">Tryptophan-rich basic protein</fullName>
    </alternativeName>
</protein>
<dbReference type="Gene3D" id="1.10.287.660">
    <property type="entry name" value="Helix hairpin bin"/>
    <property type="match status" value="1"/>
</dbReference>
<organism evidence="12 13">
    <name type="scientific">Eptatretus burgeri</name>
    <name type="common">Inshore hagfish</name>
    <dbReference type="NCBI Taxonomy" id="7764"/>
    <lineage>
        <taxon>Eukaryota</taxon>
        <taxon>Metazoa</taxon>
        <taxon>Chordata</taxon>
        <taxon>Craniata</taxon>
        <taxon>Vertebrata</taxon>
        <taxon>Cyclostomata</taxon>
        <taxon>Myxini</taxon>
        <taxon>Myxiniformes</taxon>
        <taxon>Myxinidae</taxon>
        <taxon>Eptatretinae</taxon>
        <taxon>Eptatretus</taxon>
    </lineage>
</organism>
<evidence type="ECO:0000313" key="13">
    <source>
        <dbReference type="Proteomes" id="UP000694388"/>
    </source>
</evidence>
<evidence type="ECO:0000256" key="1">
    <source>
        <dbReference type="ARBA" id="ARBA00004477"/>
    </source>
</evidence>
<proteinExistence type="inferred from homology"/>
<feature type="transmembrane region" description="Helical" evidence="11">
    <location>
        <begin position="16"/>
        <end position="46"/>
    </location>
</feature>
<name>A0A8C4N4E5_EPTBU</name>
<comment type="similarity">
    <text evidence="2">Belongs to the WRB/GET1 family.</text>
</comment>
<dbReference type="Proteomes" id="UP000694388">
    <property type="component" value="Unplaced"/>
</dbReference>
<keyword evidence="6 11" id="KW-1133">Transmembrane helix</keyword>
<sequence>MENEEEDASSVMAQSLGWLVVLMVVFLCNLCRLLLPSFAVLVAHLVQSASKREEMLRSQLRDMRKELLGISIMDEFARYARLERRVNQASQQLRTAYSFLMARKVVQARTAQLTSIKWIVTISFYILQAVVMIILIWLYYSDPVALLPAKWLSPLEKLVAFPTGIPGEYKTLVHLLVAGFRVATLIEDEKYFERLCTCLGILPI</sequence>
<dbReference type="Pfam" id="PF04420">
    <property type="entry name" value="CHD5"/>
    <property type="match status" value="1"/>
</dbReference>
<dbReference type="InterPro" id="IPR028945">
    <property type="entry name" value="Get1"/>
</dbReference>
<evidence type="ECO:0000256" key="3">
    <source>
        <dbReference type="ARBA" id="ARBA00017951"/>
    </source>
</evidence>
<evidence type="ECO:0000256" key="4">
    <source>
        <dbReference type="ARBA" id="ARBA00022692"/>
    </source>
</evidence>
<evidence type="ECO:0000313" key="12">
    <source>
        <dbReference type="Ensembl" id="ENSEBUP00000001269.1"/>
    </source>
</evidence>
<keyword evidence="5" id="KW-0256">Endoplasmic reticulum</keyword>
<dbReference type="PANTHER" id="PTHR42650:SF1">
    <property type="entry name" value="GUIDED ENTRY OF TAIL-ANCHORED PROTEINS FACTOR 1"/>
    <property type="match status" value="1"/>
</dbReference>
<evidence type="ECO:0000256" key="10">
    <source>
        <dbReference type="SAM" id="Coils"/>
    </source>
</evidence>
<evidence type="ECO:0000256" key="2">
    <source>
        <dbReference type="ARBA" id="ARBA00010799"/>
    </source>
</evidence>
<dbReference type="GeneTree" id="ENSGT00940000165905"/>
<dbReference type="GO" id="GO:0005789">
    <property type="term" value="C:endoplasmic reticulum membrane"/>
    <property type="evidence" value="ECO:0007669"/>
    <property type="project" value="UniProtKB-SubCell"/>
</dbReference>
<dbReference type="AlphaFoldDB" id="A0A8C4N4E5"/>
<reference evidence="12" key="2">
    <citation type="submission" date="2025-09" db="UniProtKB">
        <authorList>
            <consortium name="Ensembl"/>
        </authorList>
    </citation>
    <scope>IDENTIFICATION</scope>
</reference>
<keyword evidence="10" id="KW-0175">Coiled coil</keyword>
<dbReference type="PANTHER" id="PTHR42650">
    <property type="entry name" value="TAIL-ANCHORED PROTEIN INSERTION RECEPTOR WRB"/>
    <property type="match status" value="1"/>
</dbReference>
<evidence type="ECO:0000256" key="11">
    <source>
        <dbReference type="SAM" id="Phobius"/>
    </source>
</evidence>
<keyword evidence="13" id="KW-1185">Reference proteome</keyword>
<dbReference type="GO" id="GO:0071816">
    <property type="term" value="P:tail-anchored membrane protein insertion into ER membrane"/>
    <property type="evidence" value="ECO:0007669"/>
    <property type="project" value="InterPro"/>
</dbReference>
<keyword evidence="7 11" id="KW-0472">Membrane</keyword>
<dbReference type="GO" id="GO:0043529">
    <property type="term" value="C:GET complex"/>
    <property type="evidence" value="ECO:0007669"/>
    <property type="project" value="TreeGrafter"/>
</dbReference>
<feature type="transmembrane region" description="Helical" evidence="11">
    <location>
        <begin position="118"/>
        <end position="140"/>
    </location>
</feature>